<dbReference type="InterPro" id="IPR010982">
    <property type="entry name" value="Lambda_DNA-bd_dom_sf"/>
</dbReference>
<name>A0A0D8I9E8_9CLOT</name>
<evidence type="ECO:0000313" key="3">
    <source>
        <dbReference type="Proteomes" id="UP000035704"/>
    </source>
</evidence>
<dbReference type="PANTHER" id="PTHR46558:SF11">
    <property type="entry name" value="HTH-TYPE TRANSCRIPTIONAL REGULATOR XRE"/>
    <property type="match status" value="1"/>
</dbReference>
<proteinExistence type="predicted"/>
<dbReference type="Proteomes" id="UP000035704">
    <property type="component" value="Chromosome"/>
</dbReference>
<keyword evidence="3" id="KW-1185">Reference proteome</keyword>
<dbReference type="PROSITE" id="PS50943">
    <property type="entry name" value="HTH_CROC1"/>
    <property type="match status" value="1"/>
</dbReference>
<reference evidence="2 3" key="1">
    <citation type="submission" date="2014-10" db="EMBL/GenBank/DDBJ databases">
        <title>Genome sequence of Clostridium aceticum DSM 1496.</title>
        <authorList>
            <person name="Poehlein A."/>
            <person name="Schiel-Bengelsdorf B."/>
            <person name="Gottschalk G."/>
            <person name="Duerre P."/>
            <person name="Daniel R."/>
        </authorList>
    </citation>
    <scope>NUCLEOTIDE SEQUENCE [LARGE SCALE GENOMIC DNA]</scope>
    <source>
        <strain evidence="2 3">DSM 1496</strain>
    </source>
</reference>
<dbReference type="Pfam" id="PF01381">
    <property type="entry name" value="HTH_3"/>
    <property type="match status" value="1"/>
</dbReference>
<sequence length="120" mass="14221">MNFSHRLKQLRKEKKITQEDLANQLNKTRSTVAGYETERKEPDYDTLKKIAEFFDVSTDYLLGHSDIPHLYSAKDCITETKARYGLEDKDLPDEAIKQIEDYIEFIKQKYRNNEEVKKKS</sequence>
<dbReference type="GO" id="GO:0003677">
    <property type="term" value="F:DNA binding"/>
    <property type="evidence" value="ECO:0007669"/>
    <property type="project" value="UniProtKB-KW"/>
</dbReference>
<dbReference type="OrthoDB" id="9811208at2"/>
<dbReference type="AlphaFoldDB" id="A0A0D8I9E8"/>
<dbReference type="SMART" id="SM00530">
    <property type="entry name" value="HTH_XRE"/>
    <property type="match status" value="1"/>
</dbReference>
<dbReference type="CDD" id="cd00093">
    <property type="entry name" value="HTH_XRE"/>
    <property type="match status" value="1"/>
</dbReference>
<keyword evidence="1" id="KW-0238">DNA-binding</keyword>
<accession>A0A0D8I9E8</accession>
<dbReference type="KEGG" id="cace:CACET_c28620"/>
<dbReference type="PANTHER" id="PTHR46558">
    <property type="entry name" value="TRACRIPTIONAL REGULATORY PROTEIN-RELATED-RELATED"/>
    <property type="match status" value="1"/>
</dbReference>
<dbReference type="InterPro" id="IPR001387">
    <property type="entry name" value="Cro/C1-type_HTH"/>
</dbReference>
<organism evidence="2 3">
    <name type="scientific">Clostridium aceticum</name>
    <dbReference type="NCBI Taxonomy" id="84022"/>
    <lineage>
        <taxon>Bacteria</taxon>
        <taxon>Bacillati</taxon>
        <taxon>Bacillota</taxon>
        <taxon>Clostridia</taxon>
        <taxon>Eubacteriales</taxon>
        <taxon>Clostridiaceae</taxon>
        <taxon>Clostridium</taxon>
    </lineage>
</organism>
<evidence type="ECO:0000256" key="1">
    <source>
        <dbReference type="ARBA" id="ARBA00023125"/>
    </source>
</evidence>
<dbReference type="RefSeq" id="WP_044824856.1">
    <property type="nucleotide sequence ID" value="NZ_CP009687.1"/>
</dbReference>
<gene>
    <name evidence="2" type="ORF">CACET_c28620</name>
</gene>
<dbReference type="PATRIC" id="fig|84022.5.peg.277"/>
<evidence type="ECO:0000313" key="2">
    <source>
        <dbReference type="EMBL" id="AKL96307.1"/>
    </source>
</evidence>
<protein>
    <submittedName>
        <fullName evidence="2">Transcriptional regulator</fullName>
    </submittedName>
</protein>
<dbReference type="Gene3D" id="1.10.260.40">
    <property type="entry name" value="lambda repressor-like DNA-binding domains"/>
    <property type="match status" value="1"/>
</dbReference>
<dbReference type="EMBL" id="CP009687">
    <property type="protein sequence ID" value="AKL96307.1"/>
    <property type="molecule type" value="Genomic_DNA"/>
</dbReference>
<dbReference type="SUPFAM" id="SSF47413">
    <property type="entry name" value="lambda repressor-like DNA-binding domains"/>
    <property type="match status" value="1"/>
</dbReference>